<evidence type="ECO:0000313" key="1">
    <source>
        <dbReference type="EMBL" id="MFB9991597.1"/>
    </source>
</evidence>
<proteinExistence type="predicted"/>
<sequence>MTQANWTQSHWLTVSTAAPAAELKQLADQILPALQALGALDIIHNRTGLVMLPYRDTVKGTQFHLGEALVAEGFVRQGDLTGYGVCLGRDLEQALAVALLDLAAQQHVADELLKPFVAAQAERQCAADDLLLRKVESTRVQMETF</sequence>
<dbReference type="InterPro" id="IPR009609">
    <property type="entry name" value="Phosphonate_metab_PhnG"/>
</dbReference>
<name>A0ABV6AX77_9DEIO</name>
<accession>A0ABV6AX77</accession>
<organism evidence="1 2">
    <name type="scientific">Deinococcus oregonensis</name>
    <dbReference type="NCBI Taxonomy" id="1805970"/>
    <lineage>
        <taxon>Bacteria</taxon>
        <taxon>Thermotogati</taxon>
        <taxon>Deinococcota</taxon>
        <taxon>Deinococci</taxon>
        <taxon>Deinococcales</taxon>
        <taxon>Deinococcaceae</taxon>
        <taxon>Deinococcus</taxon>
    </lineage>
</organism>
<comment type="caution">
    <text evidence="1">The sequence shown here is derived from an EMBL/GenBank/DDBJ whole genome shotgun (WGS) entry which is preliminary data.</text>
</comment>
<dbReference type="GO" id="GO:0016829">
    <property type="term" value="F:lyase activity"/>
    <property type="evidence" value="ECO:0007669"/>
    <property type="project" value="UniProtKB-KW"/>
</dbReference>
<reference evidence="1 2" key="1">
    <citation type="submission" date="2024-09" db="EMBL/GenBank/DDBJ databases">
        <authorList>
            <person name="Sun Q."/>
            <person name="Mori K."/>
        </authorList>
    </citation>
    <scope>NUCLEOTIDE SEQUENCE [LARGE SCALE GENOMIC DNA]</scope>
    <source>
        <strain evidence="1 2">JCM 13503</strain>
    </source>
</reference>
<protein>
    <submittedName>
        <fullName evidence="1">Phosphonate C-P lyase system protein PhnG</fullName>
    </submittedName>
</protein>
<gene>
    <name evidence="1" type="ORF">ACFFLM_06405</name>
</gene>
<keyword evidence="1" id="KW-0456">Lyase</keyword>
<dbReference type="Pfam" id="PF06754">
    <property type="entry name" value="PhnG"/>
    <property type="match status" value="1"/>
</dbReference>
<evidence type="ECO:0000313" key="2">
    <source>
        <dbReference type="Proteomes" id="UP001589733"/>
    </source>
</evidence>
<dbReference type="EMBL" id="JBHLYR010000021">
    <property type="protein sequence ID" value="MFB9991597.1"/>
    <property type="molecule type" value="Genomic_DNA"/>
</dbReference>
<dbReference type="Proteomes" id="UP001589733">
    <property type="component" value="Unassembled WGS sequence"/>
</dbReference>
<keyword evidence="2" id="KW-1185">Reference proteome</keyword>
<dbReference type="RefSeq" id="WP_380006906.1">
    <property type="nucleotide sequence ID" value="NZ_JBHLYR010000021.1"/>
</dbReference>